<keyword evidence="7" id="KW-1185">Reference proteome</keyword>
<evidence type="ECO:0000256" key="1">
    <source>
        <dbReference type="ARBA" id="ARBA00006382"/>
    </source>
</evidence>
<dbReference type="PIRSF" id="PIRSF000184">
    <property type="entry name" value="GDH_NAD"/>
    <property type="match status" value="1"/>
</dbReference>
<dbReference type="InterPro" id="IPR055480">
    <property type="entry name" value="NAD-GDH_N"/>
</dbReference>
<comment type="similarity">
    <text evidence="1 4">Belongs to the Glu/Leu/Phe/Val dehydrogenases family.</text>
</comment>
<dbReference type="SUPFAM" id="SSF51735">
    <property type="entry name" value="NAD(P)-binding Rossmann-fold domains"/>
    <property type="match status" value="1"/>
</dbReference>
<dbReference type="SMART" id="SM00839">
    <property type="entry name" value="ELFV_dehydrog"/>
    <property type="match status" value="1"/>
</dbReference>
<feature type="domain" description="Glutamate/phenylalanine/leucine/valine/L-tryptophan dehydrogenase C-terminal" evidence="5">
    <location>
        <begin position="664"/>
        <end position="929"/>
    </location>
</feature>
<reference evidence="6" key="2">
    <citation type="submission" date="2021-01" db="EMBL/GenBank/DDBJ databases">
        <authorList>
            <person name="Schikora-Tamarit M.A."/>
        </authorList>
    </citation>
    <scope>NUCLEOTIDE SEQUENCE</scope>
    <source>
        <strain evidence="6">CBS6341</strain>
    </source>
</reference>
<dbReference type="InterPro" id="IPR006096">
    <property type="entry name" value="Glu/Leu/Phe/Val/Trp_DH_C"/>
</dbReference>
<dbReference type="InterPro" id="IPR033524">
    <property type="entry name" value="Glu/Leu/Phe/Val_DH_AS"/>
</dbReference>
<dbReference type="Proteomes" id="UP000769528">
    <property type="component" value="Unassembled WGS sequence"/>
</dbReference>
<dbReference type="OrthoDB" id="184415at2759"/>
<gene>
    <name evidence="6" type="ORF">WICMUC_002946</name>
</gene>
<evidence type="ECO:0000256" key="3">
    <source>
        <dbReference type="ARBA" id="ARBA00023027"/>
    </source>
</evidence>
<dbReference type="PANTHER" id="PTHR11606:SF24">
    <property type="entry name" value="NAD-SPECIFIC GLUTAMATE DEHYDROGENASE"/>
    <property type="match status" value="1"/>
</dbReference>
<dbReference type="InterPro" id="IPR036291">
    <property type="entry name" value="NAD(P)-bd_dom_sf"/>
</dbReference>
<dbReference type="EMBL" id="JAEUBF010000790">
    <property type="protein sequence ID" value="KAH3674926.1"/>
    <property type="molecule type" value="Genomic_DNA"/>
</dbReference>
<evidence type="ECO:0000256" key="2">
    <source>
        <dbReference type="ARBA" id="ARBA00023002"/>
    </source>
</evidence>
<sequence>MSNKVISPGANSHPVYKNIDALVAQTATPPDISSLSISSLKSGYNNLPFIGKEAQYENVVDAIDKFGFIPENLIESETKWFYESLGIDDVYFESESVDGIVSHIHALYSAKLDAFARGDLASPFIHHKRETQDHAVYFDTAIPGTDEFKLTNYEKRIDELYLDSDQYYRVESFNAPLLLNNDNFKNDELKQVRAHFVYKNKFEEHTVYDETFSRIASENTKLIYDDVITSVLKQPLGPIIKHLPVENSDEHRIIIGFKKNSTKKFFSALSSLIRYYNLSQSRKYVENFSNGVTILSVYLKQDVDTNPLSIHQLIKETSLLFTIPNGLYYENFNGSEFSLQESIYAHVGTIFVTHFLNRLGPEYQSLLAILNPKLSNQNAELLTSLKKRLRSETYTQSSIIEVFNKYKSIIQILYRSFADVHYIKSNLEKTLSYQRLSQIQPIRSEEEFNQLLLKNVFNDHDILILKALFNFNKSILKTNFFISSKVAISFRLDASFLPEFEYPEKPFGLFFVVGNEFRGFHIRFRDIARGGIRIVHSKNEDAYDINVRNLFDENYNLASTQQRKNKDIPEGGSKGVILLDLDSQDAPKQGFQKYIDALIDLLLLDEIPNVKEEIVDLYGKEEILFLGPDEGTANFTDWATLHAKGRGAPWWKSFLTGKSADLGGIPHDHYGMTSLSVREYVKQIYKSFDLLEKPILKFQTGGPDGDLGSNEILLSTSNEVYVGIVDGSGVLADPNGLSKEELIRLARERSTVKNFNQSLLSSEGFLVLVEDLEKTLPNKEVISNGIHFRNNFHLNLQKYFAKIDLFVPCGGRPASIDLDTVSHLINPKGNSFIKFIVEGANLFITQNAKILLENKGAILFKDASTNKGGVTSSSLEVLASLILNDQQFTTLFKKGLPLYDNYVKYVQQIIVSNAQKEAIALLKYKEDKEITLSESSDILSNDINKLVDLISQSEDLWNDVSLKKLILSQSIPTLLFEKANNNINEILQRLPDSYTKSLFATAISTRYIYEGNDPTNVIQLLHFLKSLTK</sequence>
<dbReference type="GO" id="GO:0004352">
    <property type="term" value="F:glutamate dehydrogenase (NAD+) activity"/>
    <property type="evidence" value="ECO:0007669"/>
    <property type="project" value="UniProtKB-UniRule"/>
</dbReference>
<dbReference type="EC" id="1.4.1.2" evidence="4"/>
<comment type="catalytic activity">
    <reaction evidence="4">
        <text>L-glutamate + NAD(+) + H2O = 2-oxoglutarate + NH4(+) + NADH + H(+)</text>
        <dbReference type="Rhea" id="RHEA:15133"/>
        <dbReference type="ChEBI" id="CHEBI:15377"/>
        <dbReference type="ChEBI" id="CHEBI:15378"/>
        <dbReference type="ChEBI" id="CHEBI:16810"/>
        <dbReference type="ChEBI" id="CHEBI:28938"/>
        <dbReference type="ChEBI" id="CHEBI:29985"/>
        <dbReference type="ChEBI" id="CHEBI:57540"/>
        <dbReference type="ChEBI" id="CHEBI:57945"/>
        <dbReference type="EC" id="1.4.1.2"/>
    </reaction>
</comment>
<protein>
    <recommendedName>
        <fullName evidence="4">NAD-specific glutamate dehydrogenase</fullName>
        <ecNumber evidence="4">1.4.1.2</ecNumber>
    </recommendedName>
</protein>
<dbReference type="InterPro" id="IPR056365">
    <property type="entry name" value="NAD-GDH_2nd"/>
</dbReference>
<dbReference type="Gene3D" id="3.40.50.720">
    <property type="entry name" value="NAD(P)-binding Rossmann-like Domain"/>
    <property type="match status" value="1"/>
</dbReference>
<proteinExistence type="inferred from homology"/>
<dbReference type="GO" id="GO:0005739">
    <property type="term" value="C:mitochondrion"/>
    <property type="evidence" value="ECO:0007669"/>
    <property type="project" value="UniProtKB-UniRule"/>
</dbReference>
<dbReference type="Pfam" id="PF00208">
    <property type="entry name" value="ELFV_dehydrog"/>
    <property type="match status" value="1"/>
</dbReference>
<dbReference type="InterPro" id="IPR046346">
    <property type="entry name" value="Aminoacid_DH-like_N_sf"/>
</dbReference>
<evidence type="ECO:0000256" key="4">
    <source>
        <dbReference type="PIRNR" id="PIRNR000184"/>
    </source>
</evidence>
<accession>A0A9P8TDA9</accession>
<dbReference type="AlphaFoldDB" id="A0A9P8TDA9"/>
<keyword evidence="2 4" id="KW-0560">Oxidoreductase</keyword>
<comment type="function">
    <text evidence="4">NAD(+)-dependent glutamate dehydrogenase which degrades glutamate to ammonia and alpha-ketoglutarate.</text>
</comment>
<comment type="caution">
    <text evidence="6">The sequence shown here is derived from an EMBL/GenBank/DDBJ whole genome shotgun (WGS) entry which is preliminary data.</text>
</comment>
<evidence type="ECO:0000259" key="5">
    <source>
        <dbReference type="SMART" id="SM00839"/>
    </source>
</evidence>
<organism evidence="6 7">
    <name type="scientific">Wickerhamomyces mucosus</name>
    <dbReference type="NCBI Taxonomy" id="1378264"/>
    <lineage>
        <taxon>Eukaryota</taxon>
        <taxon>Fungi</taxon>
        <taxon>Dikarya</taxon>
        <taxon>Ascomycota</taxon>
        <taxon>Saccharomycotina</taxon>
        <taxon>Saccharomycetes</taxon>
        <taxon>Phaffomycetales</taxon>
        <taxon>Wickerhamomycetaceae</taxon>
        <taxon>Wickerhamomyces</taxon>
    </lineage>
</organism>
<keyword evidence="3 4" id="KW-0520">NAD</keyword>
<reference evidence="6" key="1">
    <citation type="journal article" date="2021" name="Open Biol.">
        <title>Shared evolutionary footprints suggest mitochondrial oxidative damage underlies multiple complex I losses in fungi.</title>
        <authorList>
            <person name="Schikora-Tamarit M.A."/>
            <person name="Marcet-Houben M."/>
            <person name="Nosek J."/>
            <person name="Gabaldon T."/>
        </authorList>
    </citation>
    <scope>NUCLEOTIDE SEQUENCE</scope>
    <source>
        <strain evidence="6">CBS6341</strain>
    </source>
</reference>
<evidence type="ECO:0000313" key="7">
    <source>
        <dbReference type="Proteomes" id="UP000769528"/>
    </source>
</evidence>
<dbReference type="PROSITE" id="PS00074">
    <property type="entry name" value="GLFV_DEHYDROGENASE"/>
    <property type="match status" value="1"/>
</dbReference>
<dbReference type="PANTHER" id="PTHR11606">
    <property type="entry name" value="GLUTAMATE DEHYDROGENASE"/>
    <property type="match status" value="1"/>
</dbReference>
<dbReference type="Pfam" id="PF23152">
    <property type="entry name" value="GDH_2nd"/>
    <property type="match status" value="1"/>
</dbReference>
<dbReference type="SUPFAM" id="SSF53223">
    <property type="entry name" value="Aminoacid dehydrogenase-like, N-terminal domain"/>
    <property type="match status" value="1"/>
</dbReference>
<dbReference type="InterPro" id="IPR016210">
    <property type="entry name" value="NAD-GDH_euk"/>
</dbReference>
<dbReference type="GO" id="GO:0006538">
    <property type="term" value="P:L-glutamate catabolic process"/>
    <property type="evidence" value="ECO:0007669"/>
    <property type="project" value="UniProtKB-UniRule"/>
</dbReference>
<evidence type="ECO:0000313" key="6">
    <source>
        <dbReference type="EMBL" id="KAH3674926.1"/>
    </source>
</evidence>
<dbReference type="Pfam" id="PF23147">
    <property type="entry name" value="GDH2_N"/>
    <property type="match status" value="1"/>
</dbReference>
<name>A0A9P8TDA9_9ASCO</name>